<keyword evidence="3" id="KW-1185">Reference proteome</keyword>
<feature type="compositionally biased region" description="Low complexity" evidence="1">
    <location>
        <begin position="275"/>
        <end position="298"/>
    </location>
</feature>
<protein>
    <submittedName>
        <fullName evidence="2">Uncharacterized protein</fullName>
    </submittedName>
</protein>
<feature type="region of interest" description="Disordered" evidence="1">
    <location>
        <begin position="119"/>
        <end position="143"/>
    </location>
</feature>
<dbReference type="RefSeq" id="XP_070922545.1">
    <property type="nucleotide sequence ID" value="XM_071066444.1"/>
</dbReference>
<evidence type="ECO:0000256" key="1">
    <source>
        <dbReference type="SAM" id="MobiDB-lite"/>
    </source>
</evidence>
<gene>
    <name evidence="2" type="ORF">MFIFM68171_11025</name>
</gene>
<dbReference type="EMBL" id="BAAFSV010000006">
    <property type="protein sequence ID" value="GAB1320815.1"/>
    <property type="molecule type" value="Genomic_DNA"/>
</dbReference>
<feature type="region of interest" description="Disordered" evidence="1">
    <location>
        <begin position="172"/>
        <end position="341"/>
    </location>
</feature>
<comment type="caution">
    <text evidence="2">The sequence shown here is derived from an EMBL/GenBank/DDBJ whole genome shotgun (WGS) entry which is preliminary data.</text>
</comment>
<dbReference type="GeneID" id="98181767"/>
<reference evidence="2 3" key="1">
    <citation type="submission" date="2024-09" db="EMBL/GenBank/DDBJ databases">
        <title>Itraconazole resistance in Madurella fahalii resulting from another homologue of gene encoding cytochrome P450 14-alpha sterol demethylase (CYP51).</title>
        <authorList>
            <person name="Yoshioka I."/>
            <person name="Fahal A.H."/>
            <person name="Kaneko S."/>
            <person name="Yaguchi T."/>
        </authorList>
    </citation>
    <scope>NUCLEOTIDE SEQUENCE [LARGE SCALE GENOMIC DNA]</scope>
    <source>
        <strain evidence="2 3">IFM 68171</strain>
    </source>
</reference>
<sequence>MAPRPQGGQRPADILPHILNEIVVATGKAFKAAKQDGTASLAEVAAAMEARVPASIERFNWTLDDLESDILRAKAVFTRDLNLRRANRKPPQIEQQPVAPPAPMTVDLTSPRMVAKEIPTGQSAPSRPGNPADKPVAPFPNMGFDVTSPEVAAVPSPKMTPKLKEAKNLARPAMAATATATAAPATTTTAAGRPASAPPKKETKIPPPQIPKPGTGAASVNQSPIPTQAQIKASSVPAPNFPPPAAAPNNTPAAVGGHENLFTDMTFSLVPPGEAQPQGQKEAPAPAPAPQAQRKQSQPQPPVIDLTNIGSGSGAGDAGGEAPASVTNPNSGRAGEDTSITDIDAEINGLFDLGPGGIDDVDLSYGLDGDHGDNSNFNDMYFGGGDSSAAAEFDDTYFNLNG</sequence>
<evidence type="ECO:0000313" key="2">
    <source>
        <dbReference type="EMBL" id="GAB1320815.1"/>
    </source>
</evidence>
<proteinExistence type="predicted"/>
<feature type="compositionally biased region" description="Low complexity" evidence="1">
    <location>
        <begin position="172"/>
        <end position="195"/>
    </location>
</feature>
<feature type="compositionally biased region" description="Polar residues" evidence="1">
    <location>
        <begin position="218"/>
        <end position="233"/>
    </location>
</feature>
<organism evidence="2 3">
    <name type="scientific">Madurella fahalii</name>
    <dbReference type="NCBI Taxonomy" id="1157608"/>
    <lineage>
        <taxon>Eukaryota</taxon>
        <taxon>Fungi</taxon>
        <taxon>Dikarya</taxon>
        <taxon>Ascomycota</taxon>
        <taxon>Pezizomycotina</taxon>
        <taxon>Sordariomycetes</taxon>
        <taxon>Sordariomycetidae</taxon>
        <taxon>Sordariales</taxon>
        <taxon>Sordariales incertae sedis</taxon>
        <taxon>Madurella</taxon>
    </lineage>
</organism>
<evidence type="ECO:0000313" key="3">
    <source>
        <dbReference type="Proteomes" id="UP001628179"/>
    </source>
</evidence>
<name>A0ABQ0GSV3_9PEZI</name>
<accession>A0ABQ0GSV3</accession>
<dbReference type="Proteomes" id="UP001628179">
    <property type="component" value="Unassembled WGS sequence"/>
</dbReference>